<gene>
    <name evidence="8" type="ORF">MCOM1403_LOCUS5667</name>
</gene>
<dbReference type="InterPro" id="IPR013780">
    <property type="entry name" value="Glyco_hydro_b"/>
</dbReference>
<organism evidence="8">
    <name type="scientific">Micromonas pusilla</name>
    <name type="common">Picoplanktonic green alga</name>
    <name type="synonym">Chromulina pusilla</name>
    <dbReference type="NCBI Taxonomy" id="38833"/>
    <lineage>
        <taxon>Eukaryota</taxon>
        <taxon>Viridiplantae</taxon>
        <taxon>Chlorophyta</taxon>
        <taxon>Mamiellophyceae</taxon>
        <taxon>Mamiellales</taxon>
        <taxon>Mamiellaceae</taxon>
        <taxon>Micromonas</taxon>
    </lineage>
</organism>
<dbReference type="InterPro" id="IPR000322">
    <property type="entry name" value="Glyco_hydro_31_TIM"/>
</dbReference>
<dbReference type="Pfam" id="PF01055">
    <property type="entry name" value="Glyco_hydro_31_2nd"/>
    <property type="match status" value="1"/>
</dbReference>
<feature type="domain" description="Glycosyl hydrolase family 31 C-terminal" evidence="7">
    <location>
        <begin position="824"/>
        <end position="907"/>
    </location>
</feature>
<sequence>MEAVAVLGSIPGSLRAPAGVNRRRNRGRARGSAIVTRPAARRPSLGRGVSPEPEARESRQHAAPLNGSVPGAPRGATPAPKSNPREGTKTNAVPLGFIVAAGGPSSVATSAVAALAEAKKLAEDAARRGVPGPRVVASTVTTLPKPKVLESDPSLVNPARAPNLLDTAGAPRSVVLVDGASRLWITEDGRVQLRRWKKAKTPGGMPTENLVSTAHVQLPKECMDVPGTFTRTVRDEDGNAIGAEVRWGVVARLRVESATSRCFGGGAGVDDWSAKLAEGFVAEFSVNAEACDEPEHAMAEFKVDVDVAGDWFGGGHLMKQHWPLNLGCWEVGPHYPFDNGPNGINTLVATHWVTSRGLAVLADPDTPYFHVGLNAPKPKGAWDSLVSNRSFGVGIQNATRLILPMKQGERQGDGVLRLQARAGFHEGRGAFSMDHPMIGWEAKSSAVVGSVDEGLDRDYEDESQWLSMRVGLLALDNVKHATEACLQTLKKPSGAPPSEVIRAPIWTTWARYKQNVDQRKTLAFAREIIENKLPGSVMEIDDKWQSGYGELDFDPYKFPDPKGMVDKLHAMGFKVTLWVMPFIEEDTDAYREGKPLGYFVESDHLHHPFDAIVNGLKPGFFKWWNAPPVVALDVTNPAAVEWFVNRLESLRSRYGIDGYKFDAGEPCFLPRHFETHKPLTHPSEYTRCWVQNVAARFELAEVRTGHHTTGTSLLTRMGDRFSDWGTGNGLRSIIPTLLTSGITGYPFCLPDMIGGNAYFGKFPDRELLVRWAQANALMPALQFSLAPWDVGSEAADLTRRSLEIREKVVEKLVHLTEAAAHSLEPMCRPMWWLAPEDEETYRIRDQFAVGDDVIVAPVVEKGKTSRDVYLTEGLWVEASDPTGKVFVGGQWTRDFLAPLEKLPCFMRVAIGEEEYCDVGDMWEDPPGANPEQ</sequence>
<accession>A0A7S0IDD7</accession>
<dbReference type="EMBL" id="HBEQ01007143">
    <property type="protein sequence ID" value="CAD8518241.1"/>
    <property type="molecule type" value="Transcribed_RNA"/>
</dbReference>
<dbReference type="PANTHER" id="PTHR43053">
    <property type="entry name" value="GLYCOSIDASE FAMILY 31"/>
    <property type="match status" value="1"/>
</dbReference>
<dbReference type="Gene3D" id="2.60.40.1180">
    <property type="entry name" value="Golgi alpha-mannosidase II"/>
    <property type="match status" value="1"/>
</dbReference>
<evidence type="ECO:0000256" key="5">
    <source>
        <dbReference type="SAM" id="MobiDB-lite"/>
    </source>
</evidence>
<protein>
    <recommendedName>
        <fullName evidence="9">Glycoside hydrolase family 31 protein</fullName>
    </recommendedName>
</protein>
<evidence type="ECO:0000259" key="7">
    <source>
        <dbReference type="Pfam" id="PF21365"/>
    </source>
</evidence>
<name>A0A7S0IDD7_MICPS</name>
<feature type="domain" description="Glycoside hydrolase family 31 TIM barrel" evidence="6">
    <location>
        <begin position="510"/>
        <end position="808"/>
    </location>
</feature>
<dbReference type="InterPro" id="IPR050985">
    <property type="entry name" value="Alpha-glycosidase_related"/>
</dbReference>
<dbReference type="GO" id="GO:0004553">
    <property type="term" value="F:hydrolase activity, hydrolyzing O-glycosyl compounds"/>
    <property type="evidence" value="ECO:0007669"/>
    <property type="project" value="InterPro"/>
</dbReference>
<dbReference type="CDD" id="cd06592">
    <property type="entry name" value="GH31_NET37"/>
    <property type="match status" value="1"/>
</dbReference>
<dbReference type="AlphaFoldDB" id="A0A7S0IDD7"/>
<proteinExistence type="inferred from homology"/>
<evidence type="ECO:0000256" key="3">
    <source>
        <dbReference type="ARBA" id="ARBA00023295"/>
    </source>
</evidence>
<evidence type="ECO:0000256" key="4">
    <source>
        <dbReference type="RuleBase" id="RU361185"/>
    </source>
</evidence>
<evidence type="ECO:0000259" key="6">
    <source>
        <dbReference type="Pfam" id="PF01055"/>
    </source>
</evidence>
<dbReference type="InterPro" id="IPR017853">
    <property type="entry name" value="GH"/>
</dbReference>
<evidence type="ECO:0000313" key="8">
    <source>
        <dbReference type="EMBL" id="CAD8518241.1"/>
    </source>
</evidence>
<dbReference type="SUPFAM" id="SSF51011">
    <property type="entry name" value="Glycosyl hydrolase domain"/>
    <property type="match status" value="1"/>
</dbReference>
<keyword evidence="2 4" id="KW-0378">Hydrolase</keyword>
<dbReference type="PANTHER" id="PTHR43053:SF4">
    <property type="entry name" value="MYOGENESIS-REGULATING GLYCOSIDASE"/>
    <property type="match status" value="1"/>
</dbReference>
<dbReference type="Gene3D" id="3.20.20.80">
    <property type="entry name" value="Glycosidases"/>
    <property type="match status" value="1"/>
</dbReference>
<dbReference type="InterPro" id="IPR048395">
    <property type="entry name" value="Glyco_hydro_31_C"/>
</dbReference>
<dbReference type="Pfam" id="PF21365">
    <property type="entry name" value="Glyco_hydro_31_3rd"/>
    <property type="match status" value="1"/>
</dbReference>
<dbReference type="GO" id="GO:0005975">
    <property type="term" value="P:carbohydrate metabolic process"/>
    <property type="evidence" value="ECO:0007669"/>
    <property type="project" value="InterPro"/>
</dbReference>
<evidence type="ECO:0008006" key="9">
    <source>
        <dbReference type="Google" id="ProtNLM"/>
    </source>
</evidence>
<keyword evidence="3 4" id="KW-0326">Glycosidase</keyword>
<reference evidence="8" key="1">
    <citation type="submission" date="2021-01" db="EMBL/GenBank/DDBJ databases">
        <authorList>
            <person name="Corre E."/>
            <person name="Pelletier E."/>
            <person name="Niang G."/>
            <person name="Scheremetjew M."/>
            <person name="Finn R."/>
            <person name="Kale V."/>
            <person name="Holt S."/>
            <person name="Cochrane G."/>
            <person name="Meng A."/>
            <person name="Brown T."/>
            <person name="Cohen L."/>
        </authorList>
    </citation>
    <scope>NUCLEOTIDE SEQUENCE</scope>
    <source>
        <strain evidence="8">CCMP1723</strain>
    </source>
</reference>
<feature type="region of interest" description="Disordered" evidence="5">
    <location>
        <begin position="1"/>
        <end position="90"/>
    </location>
</feature>
<comment type="similarity">
    <text evidence="1 4">Belongs to the glycosyl hydrolase 31 family.</text>
</comment>
<evidence type="ECO:0000256" key="2">
    <source>
        <dbReference type="ARBA" id="ARBA00022801"/>
    </source>
</evidence>
<dbReference type="SUPFAM" id="SSF51445">
    <property type="entry name" value="(Trans)glycosidases"/>
    <property type="match status" value="1"/>
</dbReference>
<evidence type="ECO:0000256" key="1">
    <source>
        <dbReference type="ARBA" id="ARBA00007806"/>
    </source>
</evidence>